<evidence type="ECO:0000313" key="2">
    <source>
        <dbReference type="Proteomes" id="UP000604825"/>
    </source>
</evidence>
<protein>
    <submittedName>
        <fullName evidence="1">Uncharacterized protein</fullName>
    </submittedName>
</protein>
<sequence>MDLCGAWRLEELRVEYDGRTCRASIHTETAQDVVLDERPLARARPRRGLCAAPTPTWWPEGRLAPATHSPVRWPSWRIWKTAFRQGCGIYKAGSMYKSSGAAGQLWLQLVVCKFGLACFTLDGLLQAFGIWVKALLGCCSGPTSMAQMASYSSLEASL</sequence>
<dbReference type="Proteomes" id="UP000604825">
    <property type="component" value="Unassembled WGS sequence"/>
</dbReference>
<reference evidence="1" key="1">
    <citation type="submission" date="2020-10" db="EMBL/GenBank/DDBJ databases">
        <authorList>
            <person name="Han B."/>
            <person name="Lu T."/>
            <person name="Zhao Q."/>
            <person name="Huang X."/>
            <person name="Zhao Y."/>
        </authorList>
    </citation>
    <scope>NUCLEOTIDE SEQUENCE</scope>
</reference>
<keyword evidence="2" id="KW-1185">Reference proteome</keyword>
<name>A0A811P8B3_9POAL</name>
<evidence type="ECO:0000313" key="1">
    <source>
        <dbReference type="EMBL" id="CAD6236091.1"/>
    </source>
</evidence>
<comment type="caution">
    <text evidence="1">The sequence shown here is derived from an EMBL/GenBank/DDBJ whole genome shotgun (WGS) entry which is preliminary data.</text>
</comment>
<accession>A0A811P8B3</accession>
<gene>
    <name evidence="1" type="ORF">NCGR_LOCUS24117</name>
</gene>
<dbReference type="EMBL" id="CAJGYO010000006">
    <property type="protein sequence ID" value="CAD6236091.1"/>
    <property type="molecule type" value="Genomic_DNA"/>
</dbReference>
<organism evidence="1 2">
    <name type="scientific">Miscanthus lutarioriparius</name>
    <dbReference type="NCBI Taxonomy" id="422564"/>
    <lineage>
        <taxon>Eukaryota</taxon>
        <taxon>Viridiplantae</taxon>
        <taxon>Streptophyta</taxon>
        <taxon>Embryophyta</taxon>
        <taxon>Tracheophyta</taxon>
        <taxon>Spermatophyta</taxon>
        <taxon>Magnoliopsida</taxon>
        <taxon>Liliopsida</taxon>
        <taxon>Poales</taxon>
        <taxon>Poaceae</taxon>
        <taxon>PACMAD clade</taxon>
        <taxon>Panicoideae</taxon>
        <taxon>Andropogonodae</taxon>
        <taxon>Andropogoneae</taxon>
        <taxon>Saccharinae</taxon>
        <taxon>Miscanthus</taxon>
    </lineage>
</organism>
<proteinExistence type="predicted"/>
<dbReference type="AlphaFoldDB" id="A0A811P8B3"/>